<evidence type="ECO:0000313" key="2">
    <source>
        <dbReference type="Proteomes" id="UP001189663"/>
    </source>
</evidence>
<name>A0ABC8Q9X0_9RALS</name>
<accession>A0ABC8Q9X0</accession>
<evidence type="ECO:0008006" key="3">
    <source>
        <dbReference type="Google" id="ProtNLM"/>
    </source>
</evidence>
<dbReference type="InterPro" id="IPR029033">
    <property type="entry name" value="His_PPase_superfam"/>
</dbReference>
<dbReference type="NCBIfam" id="TIGR00249">
    <property type="entry name" value="sixA"/>
    <property type="match status" value="1"/>
</dbReference>
<reference evidence="1 2" key="1">
    <citation type="submission" date="2023-07" db="EMBL/GenBank/DDBJ databases">
        <authorList>
            <person name="Peeters C."/>
        </authorList>
    </citation>
    <scope>NUCLEOTIDE SEQUENCE [LARGE SCALE GENOMIC DNA]</scope>
    <source>
        <strain evidence="1 2">LMG 18096</strain>
    </source>
</reference>
<dbReference type="SMART" id="SM00855">
    <property type="entry name" value="PGAM"/>
    <property type="match status" value="1"/>
</dbReference>
<dbReference type="CDD" id="cd07067">
    <property type="entry name" value="HP_PGM_like"/>
    <property type="match status" value="1"/>
</dbReference>
<dbReference type="AlphaFoldDB" id="A0ABC8Q9X0"/>
<evidence type="ECO:0000313" key="1">
    <source>
        <dbReference type="EMBL" id="CAJ0786077.1"/>
    </source>
</evidence>
<dbReference type="Pfam" id="PF00300">
    <property type="entry name" value="His_Phos_1"/>
    <property type="match status" value="1"/>
</dbReference>
<dbReference type="InterPro" id="IPR013078">
    <property type="entry name" value="His_Pase_superF_clade-1"/>
</dbReference>
<keyword evidence="2" id="KW-1185">Reference proteome</keyword>
<dbReference type="Gene3D" id="3.40.50.1240">
    <property type="entry name" value="Phosphoglycerate mutase-like"/>
    <property type="match status" value="1"/>
</dbReference>
<dbReference type="EMBL" id="CATZAT010000002">
    <property type="protein sequence ID" value="CAJ0786077.1"/>
    <property type="molecule type" value="Genomic_DNA"/>
</dbReference>
<dbReference type="SUPFAM" id="SSF53254">
    <property type="entry name" value="Phosphoglycerate mutase-like"/>
    <property type="match status" value="1"/>
</dbReference>
<dbReference type="Proteomes" id="UP001189663">
    <property type="component" value="Unassembled WGS sequence"/>
</dbReference>
<gene>
    <name evidence="1" type="ORF">LMG18096_01771</name>
</gene>
<comment type="caution">
    <text evidence="1">The sequence shown here is derived from an EMBL/GenBank/DDBJ whole genome shotgun (WGS) entry which is preliminary data.</text>
</comment>
<sequence>MPLTFPMNLILWRHAEAEDVAASLRIQRNTDLQRELTKRGHKQAEKMADWLRPRLPEDTLVLASPAVRTQQTARALTEHFQTLAALAPGADVSAILDALDWPSNTNLLLVGHQPWLGRLASLLIAGVEMDWSVKKAGVWWLSRRMREDEAQTVLRAVVNPDLV</sequence>
<dbReference type="InterPro" id="IPR004449">
    <property type="entry name" value="SixA"/>
</dbReference>
<protein>
    <recommendedName>
        <fullName evidence="3">Phosphohistidine phosphatase SixA</fullName>
    </recommendedName>
</protein>
<proteinExistence type="predicted"/>
<organism evidence="1 2">
    <name type="scientific">Ralstonia holmesii</name>
    <dbReference type="NCBI Taxonomy" id="3058602"/>
    <lineage>
        <taxon>Bacteria</taxon>
        <taxon>Pseudomonadati</taxon>
        <taxon>Pseudomonadota</taxon>
        <taxon>Betaproteobacteria</taxon>
        <taxon>Burkholderiales</taxon>
        <taxon>Burkholderiaceae</taxon>
        <taxon>Ralstonia</taxon>
    </lineage>
</organism>